<proteinExistence type="predicted"/>
<feature type="non-terminal residue" evidence="2">
    <location>
        <position position="1"/>
    </location>
</feature>
<sequence length="92" mass="10769">SPRRHHNHGSPHAKAKHGREELKGAGRHGHKRKKSRSRSQSKSREHSEAAKKHRHERGHHRERRERSRSFERAHKGGKHHGSGRSGHGRHRR</sequence>
<feature type="non-terminal residue" evidence="2">
    <location>
        <position position="92"/>
    </location>
</feature>
<reference evidence="2 3" key="1">
    <citation type="submission" date="2019-09" db="EMBL/GenBank/DDBJ databases">
        <title>Bird 10,000 Genomes (B10K) Project - Family phase.</title>
        <authorList>
            <person name="Zhang G."/>
        </authorList>
    </citation>
    <scope>NUCLEOTIDE SEQUENCE [LARGE SCALE GENOMIC DNA]</scope>
    <source>
        <strain evidence="2">B10K-DU-029-47</strain>
        <tissue evidence="2">Heart</tissue>
    </source>
</reference>
<evidence type="ECO:0000313" key="3">
    <source>
        <dbReference type="Proteomes" id="UP000557315"/>
    </source>
</evidence>
<keyword evidence="3" id="KW-1185">Reference proteome</keyword>
<feature type="compositionally biased region" description="Basic residues" evidence="1">
    <location>
        <begin position="1"/>
        <end position="17"/>
    </location>
</feature>
<comment type="caution">
    <text evidence="2">The sequence shown here is derived from an EMBL/GenBank/DDBJ whole genome shotgun (WGS) entry which is preliminary data.</text>
</comment>
<accession>A0A7K6F0C9</accession>
<name>A0A7K6F0C9_9CORV</name>
<dbReference type="AlphaFoldDB" id="A0A7K6F0C9"/>
<gene>
    <name evidence="2" type="primary">Ccnl1_0</name>
    <name evidence="2" type="ORF">DAPCHR_R01585</name>
</gene>
<feature type="region of interest" description="Disordered" evidence="1">
    <location>
        <begin position="1"/>
        <end position="92"/>
    </location>
</feature>
<protein>
    <submittedName>
        <fullName evidence="2">CCNL1 protein</fullName>
    </submittedName>
</protein>
<feature type="compositionally biased region" description="Basic residues" evidence="1">
    <location>
        <begin position="75"/>
        <end position="92"/>
    </location>
</feature>
<feature type="compositionally biased region" description="Basic residues" evidence="1">
    <location>
        <begin position="25"/>
        <end position="41"/>
    </location>
</feature>
<evidence type="ECO:0000256" key="1">
    <source>
        <dbReference type="SAM" id="MobiDB-lite"/>
    </source>
</evidence>
<organism evidence="2 3">
    <name type="scientific">Daphoenositta chrysoptera</name>
    <name type="common">varied sittella</name>
    <dbReference type="NCBI Taxonomy" id="254528"/>
    <lineage>
        <taxon>Eukaryota</taxon>
        <taxon>Metazoa</taxon>
        <taxon>Chordata</taxon>
        <taxon>Craniata</taxon>
        <taxon>Vertebrata</taxon>
        <taxon>Euteleostomi</taxon>
        <taxon>Archelosauria</taxon>
        <taxon>Archosauria</taxon>
        <taxon>Dinosauria</taxon>
        <taxon>Saurischia</taxon>
        <taxon>Theropoda</taxon>
        <taxon>Coelurosauria</taxon>
        <taxon>Aves</taxon>
        <taxon>Neognathae</taxon>
        <taxon>Neoaves</taxon>
        <taxon>Telluraves</taxon>
        <taxon>Australaves</taxon>
        <taxon>Passeriformes</taxon>
        <taxon>Corvoidea</taxon>
        <taxon>Pachycephalidae</taxon>
        <taxon>Daphoenositta</taxon>
    </lineage>
</organism>
<dbReference type="Proteomes" id="UP000557315">
    <property type="component" value="Unassembled WGS sequence"/>
</dbReference>
<evidence type="ECO:0000313" key="2">
    <source>
        <dbReference type="EMBL" id="NWV44890.1"/>
    </source>
</evidence>
<feature type="compositionally biased region" description="Basic residues" evidence="1">
    <location>
        <begin position="51"/>
        <end position="63"/>
    </location>
</feature>
<dbReference type="EMBL" id="VZRO01000190">
    <property type="protein sequence ID" value="NWV44890.1"/>
    <property type="molecule type" value="Genomic_DNA"/>
</dbReference>
<feature type="compositionally biased region" description="Basic and acidic residues" evidence="1">
    <location>
        <begin position="64"/>
        <end position="74"/>
    </location>
</feature>